<name>A0A0G0N5I3_9BACT</name>
<feature type="domain" description="DUF5667" evidence="1">
    <location>
        <begin position="40"/>
        <end position="120"/>
    </location>
</feature>
<comment type="caution">
    <text evidence="2">The sequence shown here is derived from an EMBL/GenBank/DDBJ whole genome shotgun (WGS) entry which is preliminary data.</text>
</comment>
<dbReference type="Pfam" id="PF18915">
    <property type="entry name" value="DUF5667"/>
    <property type="match status" value="1"/>
</dbReference>
<protein>
    <recommendedName>
        <fullName evidence="1">DUF5667 domain-containing protein</fullName>
    </recommendedName>
</protein>
<sequence>MFCKKKIISGFLFFIFLLAFSPRYSLAVSLKDLNIQPERINPGNILYNVKRVWEKVQERVITNKDAKIRLYSSLVEQRLSELDYVVETKNRNQMEKTSSRLAYYAGTLEEFLENNASQETKLQVREKYKTYLEPLALMRDEFSANSSDWMFVQYDIDSLNNYIQKLGS</sequence>
<dbReference type="InterPro" id="IPR043725">
    <property type="entry name" value="DUF5667"/>
</dbReference>
<proteinExistence type="predicted"/>
<dbReference type="AlphaFoldDB" id="A0A0G0N5I3"/>
<reference evidence="2 3" key="1">
    <citation type="journal article" date="2015" name="Nature">
        <title>rRNA introns, odd ribosomes, and small enigmatic genomes across a large radiation of phyla.</title>
        <authorList>
            <person name="Brown C.T."/>
            <person name="Hug L.A."/>
            <person name="Thomas B.C."/>
            <person name="Sharon I."/>
            <person name="Castelle C.J."/>
            <person name="Singh A."/>
            <person name="Wilkins M.J."/>
            <person name="Williams K.H."/>
            <person name="Banfield J.F."/>
        </authorList>
    </citation>
    <scope>NUCLEOTIDE SEQUENCE [LARGE SCALE GENOMIC DNA]</scope>
</reference>
<organism evidence="2 3">
    <name type="scientific">Candidatus Woesebacteria bacterium GW2011_GWA1_39_21</name>
    <dbReference type="NCBI Taxonomy" id="1618550"/>
    <lineage>
        <taxon>Bacteria</taxon>
        <taxon>Candidatus Woeseibacteriota</taxon>
    </lineage>
</organism>
<evidence type="ECO:0000259" key="1">
    <source>
        <dbReference type="Pfam" id="PF18915"/>
    </source>
</evidence>
<dbReference type="STRING" id="1618550.UT39_C0017G0017"/>
<evidence type="ECO:0000313" key="3">
    <source>
        <dbReference type="Proteomes" id="UP000034246"/>
    </source>
</evidence>
<dbReference type="EMBL" id="LBWP01000017">
    <property type="protein sequence ID" value="KKR10653.1"/>
    <property type="molecule type" value="Genomic_DNA"/>
</dbReference>
<dbReference type="Proteomes" id="UP000034246">
    <property type="component" value="Unassembled WGS sequence"/>
</dbReference>
<gene>
    <name evidence="2" type="ORF">UT39_C0017G0017</name>
</gene>
<evidence type="ECO:0000313" key="2">
    <source>
        <dbReference type="EMBL" id="KKR10653.1"/>
    </source>
</evidence>
<accession>A0A0G0N5I3</accession>